<evidence type="ECO:0000313" key="1">
    <source>
        <dbReference type="EMBL" id="KAA6341301.1"/>
    </source>
</evidence>
<reference evidence="1" key="1">
    <citation type="submission" date="2019-03" db="EMBL/GenBank/DDBJ databases">
        <title>Single cell metagenomics reveals metabolic interactions within the superorganism composed of flagellate Streblomastix strix and complex community of Bacteroidetes bacteria on its surface.</title>
        <authorList>
            <person name="Treitli S.C."/>
            <person name="Kolisko M."/>
            <person name="Husnik F."/>
            <person name="Keeling P."/>
            <person name="Hampl V."/>
        </authorList>
    </citation>
    <scope>NUCLEOTIDE SEQUENCE</scope>
    <source>
        <strain evidence="1">STM</strain>
    </source>
</reference>
<sequence length="174" mass="20632">MKIEEFNKLDLKKTKFRIKDVEGYYFADKFFDTEIVLKTSDVSVNENNKGITYDIFAKIEDIEDYFTVKEKNNNVADLSLREVNNYHITTTIDNPNLSKFEAIFYNPHAQQTQTIYFLAEATEDEDGNYTEAQKIFFEYMKKNFSIELDEIDGISDVVRLYYEPKFLTRKELLK</sequence>
<dbReference type="AlphaFoldDB" id="A0A5J4S7M5"/>
<comment type="caution">
    <text evidence="1">The sequence shown here is derived from an EMBL/GenBank/DDBJ whole genome shotgun (WGS) entry which is preliminary data.</text>
</comment>
<proteinExistence type="predicted"/>
<organism evidence="1">
    <name type="scientific">termite gut metagenome</name>
    <dbReference type="NCBI Taxonomy" id="433724"/>
    <lineage>
        <taxon>unclassified sequences</taxon>
        <taxon>metagenomes</taxon>
        <taxon>organismal metagenomes</taxon>
    </lineage>
</organism>
<gene>
    <name evidence="1" type="ORF">EZS27_010888</name>
</gene>
<accession>A0A5J4S7M5</accession>
<protein>
    <submittedName>
        <fullName evidence="1">Uncharacterized protein</fullName>
    </submittedName>
</protein>
<name>A0A5J4S7M5_9ZZZZ</name>
<dbReference type="EMBL" id="SNRY01000399">
    <property type="protein sequence ID" value="KAA6341301.1"/>
    <property type="molecule type" value="Genomic_DNA"/>
</dbReference>